<protein>
    <submittedName>
        <fullName evidence="2">Uncharacterized protein</fullName>
    </submittedName>
</protein>
<keyword evidence="3" id="KW-1185">Reference proteome</keyword>
<dbReference type="AlphaFoldDB" id="A0A0D2UDN0"/>
<feature type="compositionally biased region" description="Low complexity" evidence="1">
    <location>
        <begin position="67"/>
        <end position="85"/>
    </location>
</feature>
<name>A0A0D2UDN0_CAPO3</name>
<dbReference type="EMBL" id="KE346365">
    <property type="protein sequence ID" value="KJE93141.1"/>
    <property type="molecule type" value="Genomic_DNA"/>
</dbReference>
<evidence type="ECO:0000256" key="1">
    <source>
        <dbReference type="SAM" id="MobiDB-lite"/>
    </source>
</evidence>
<feature type="region of interest" description="Disordered" evidence="1">
    <location>
        <begin position="308"/>
        <end position="330"/>
    </location>
</feature>
<reference evidence="3" key="1">
    <citation type="submission" date="2011-02" db="EMBL/GenBank/DDBJ databases">
        <title>The Genome Sequence of Capsaspora owczarzaki ATCC 30864.</title>
        <authorList>
            <person name="Russ C."/>
            <person name="Cuomo C."/>
            <person name="Burger G."/>
            <person name="Gray M.W."/>
            <person name="Holland P.W.H."/>
            <person name="King N."/>
            <person name="Lang F.B.F."/>
            <person name="Roger A.J."/>
            <person name="Ruiz-Trillo I."/>
            <person name="Young S.K."/>
            <person name="Zeng Q."/>
            <person name="Gargeya S."/>
            <person name="Alvarado L."/>
            <person name="Berlin A."/>
            <person name="Chapman S.B."/>
            <person name="Chen Z."/>
            <person name="Freedman E."/>
            <person name="Gellesch M."/>
            <person name="Goldberg J."/>
            <person name="Griggs A."/>
            <person name="Gujja S."/>
            <person name="Heilman E."/>
            <person name="Heiman D."/>
            <person name="Howarth C."/>
            <person name="Mehta T."/>
            <person name="Neiman D."/>
            <person name="Pearson M."/>
            <person name="Roberts A."/>
            <person name="Saif S."/>
            <person name="Shea T."/>
            <person name="Shenoy N."/>
            <person name="Sisk P."/>
            <person name="Stolte C."/>
            <person name="Sykes S."/>
            <person name="White J."/>
            <person name="Yandava C."/>
            <person name="Haas B."/>
            <person name="Nusbaum C."/>
            <person name="Birren B."/>
        </authorList>
    </citation>
    <scope>NUCLEOTIDE SEQUENCE</scope>
    <source>
        <strain evidence="3">ATCC 30864</strain>
    </source>
</reference>
<feature type="compositionally biased region" description="Low complexity" evidence="1">
    <location>
        <begin position="155"/>
        <end position="192"/>
    </location>
</feature>
<dbReference type="Proteomes" id="UP000008743">
    <property type="component" value="Unassembled WGS sequence"/>
</dbReference>
<evidence type="ECO:0000313" key="2">
    <source>
        <dbReference type="EMBL" id="KJE93141.1"/>
    </source>
</evidence>
<feature type="region of interest" description="Disordered" evidence="1">
    <location>
        <begin position="1"/>
        <end position="202"/>
    </location>
</feature>
<gene>
    <name evidence="2" type="ORF">CAOG_003973</name>
</gene>
<feature type="compositionally biased region" description="Basic and acidic residues" evidence="1">
    <location>
        <begin position="320"/>
        <end position="330"/>
    </location>
</feature>
<proteinExistence type="predicted"/>
<feature type="compositionally biased region" description="Polar residues" evidence="1">
    <location>
        <begin position="1"/>
        <end position="12"/>
    </location>
</feature>
<feature type="compositionally biased region" description="Low complexity" evidence="1">
    <location>
        <begin position="116"/>
        <end position="147"/>
    </location>
</feature>
<accession>A0A0D2UDN0</accession>
<sequence>MEVAQLSHSGSHPGTGFASHYEDRDAVENEQTQRLLTSPKRSRLAAKRPLEESAQSDQLVGEPPVLTPSTSTSNNTNDSTTSAASIRRRRTDSHPAAASVTAIDSAHTDEPNGHSDAAATDDAMAMATTDDAAAAAAVAETPDADNASATAHVNADSSPTDSTPMSTMSSSSTSSASSSSSAPASRGTASTTLSHTPARPSWTASPAKLGALLGNGASSRGFASSSASIPRPAIDIYTEDEVAQLALKLNTPPRIAPQIYQIIDSPDQGWIAGTKWGPTLKLCGFSCSSPSLPRPLPRVFDRMRELHARETGISPSSSHGDCENARRARS</sequence>
<dbReference type="InParanoid" id="A0A0D2UDN0"/>
<evidence type="ECO:0000313" key="3">
    <source>
        <dbReference type="Proteomes" id="UP000008743"/>
    </source>
</evidence>
<organism evidence="2 3">
    <name type="scientific">Capsaspora owczarzaki (strain ATCC 30864)</name>
    <dbReference type="NCBI Taxonomy" id="595528"/>
    <lineage>
        <taxon>Eukaryota</taxon>
        <taxon>Filasterea</taxon>
        <taxon>Capsaspora</taxon>
    </lineage>
</organism>